<protein>
    <submittedName>
        <fullName evidence="3">Uncharacterized protein LOC110195378</fullName>
    </submittedName>
</protein>
<dbReference type="AlphaFoldDB" id="A0A6P5INV8"/>
<evidence type="ECO:0000313" key="2">
    <source>
        <dbReference type="Proteomes" id="UP000515140"/>
    </source>
</evidence>
<dbReference type="GeneID" id="110195378"/>
<feature type="region of interest" description="Disordered" evidence="1">
    <location>
        <begin position="1"/>
        <end position="133"/>
    </location>
</feature>
<dbReference type="InParanoid" id="A0A6P5INV8"/>
<evidence type="ECO:0000313" key="3">
    <source>
        <dbReference type="RefSeq" id="XP_020823782.1"/>
    </source>
</evidence>
<gene>
    <name evidence="3" type="primary">LOC110195378</name>
</gene>
<sequence>MMGDSKGGSASRGTPRPLGGAAGGASATPLHSAARPKQAGRSGRQPGALEAERRRWRELWGPRRRPGSRGQGPGSASPKRGLTLELSPGARRGGPPQDEAPRGSQVSWSLERTRSPWGGSGTGDPGRPLLPRTPPWAPCVKLMPPACGPRQDGLTPAAWQEEPDLKVLVLA</sequence>
<feature type="compositionally biased region" description="Basic and acidic residues" evidence="1">
    <location>
        <begin position="50"/>
        <end position="61"/>
    </location>
</feature>
<dbReference type="KEGG" id="pcw:110195378"/>
<keyword evidence="2" id="KW-1185">Reference proteome</keyword>
<evidence type="ECO:0000256" key="1">
    <source>
        <dbReference type="SAM" id="MobiDB-lite"/>
    </source>
</evidence>
<dbReference type="RefSeq" id="XP_020823782.1">
    <property type="nucleotide sequence ID" value="XM_020968123.1"/>
</dbReference>
<proteinExistence type="predicted"/>
<organism evidence="2 3">
    <name type="scientific">Phascolarctos cinereus</name>
    <name type="common">Koala</name>
    <dbReference type="NCBI Taxonomy" id="38626"/>
    <lineage>
        <taxon>Eukaryota</taxon>
        <taxon>Metazoa</taxon>
        <taxon>Chordata</taxon>
        <taxon>Craniata</taxon>
        <taxon>Vertebrata</taxon>
        <taxon>Euteleostomi</taxon>
        <taxon>Mammalia</taxon>
        <taxon>Metatheria</taxon>
        <taxon>Diprotodontia</taxon>
        <taxon>Phascolarctidae</taxon>
        <taxon>Phascolarctos</taxon>
    </lineage>
</organism>
<accession>A0A6P5INV8</accession>
<name>A0A6P5INV8_PHACI</name>
<dbReference type="Proteomes" id="UP000515140">
    <property type="component" value="Unplaced"/>
</dbReference>
<reference evidence="3" key="1">
    <citation type="submission" date="2025-08" db="UniProtKB">
        <authorList>
            <consortium name="RefSeq"/>
        </authorList>
    </citation>
    <scope>IDENTIFICATION</scope>
    <source>
        <tissue evidence="3">Spleen</tissue>
    </source>
</reference>